<proteinExistence type="predicted"/>
<organism evidence="2 3">
    <name type="scientific">Neisseria mucosa (strain ATCC 25996 / DSM 4631 / NCTC 10774 / M26)</name>
    <dbReference type="NCBI Taxonomy" id="546266"/>
    <lineage>
        <taxon>Bacteria</taxon>
        <taxon>Pseudomonadati</taxon>
        <taxon>Pseudomonadota</taxon>
        <taxon>Betaproteobacteria</taxon>
        <taxon>Neisseriales</taxon>
        <taxon>Neisseriaceae</taxon>
        <taxon>Neisseria</taxon>
    </lineage>
</organism>
<feature type="region of interest" description="Disordered" evidence="1">
    <location>
        <begin position="25"/>
        <end position="44"/>
    </location>
</feature>
<dbReference type="AlphaFoldDB" id="D3A0D9"/>
<reference evidence="2 3" key="1">
    <citation type="submission" date="2009-10" db="EMBL/GenBank/DDBJ databases">
        <authorList>
            <person name="Weinstock G."/>
            <person name="Sodergren E."/>
            <person name="Clifton S."/>
            <person name="Fulton L."/>
            <person name="Fulton B."/>
            <person name="Courtney L."/>
            <person name="Fronick C."/>
            <person name="Harrison M."/>
            <person name="Strong C."/>
            <person name="Farmer C."/>
            <person name="Delahaunty K."/>
            <person name="Markovic C."/>
            <person name="Hall O."/>
            <person name="Minx P."/>
            <person name="Tomlinson C."/>
            <person name="Mitreva M."/>
            <person name="Nelson J."/>
            <person name="Hou S."/>
            <person name="Wollam A."/>
            <person name="Pepin K.H."/>
            <person name="Johnson M."/>
            <person name="Bhonagiri V."/>
            <person name="Nash W.E."/>
            <person name="Warren W."/>
            <person name="Chinwalla A."/>
            <person name="Mardis E.R."/>
            <person name="Wilson R.K."/>
        </authorList>
    </citation>
    <scope>NUCLEOTIDE SEQUENCE [LARGE SCALE GENOMIC DNA]</scope>
    <source>
        <strain evidence="3">ATCC 25996 / DSM 4631 / NCTC 10774 / M26</strain>
    </source>
</reference>
<evidence type="ECO:0000256" key="1">
    <source>
        <dbReference type="SAM" id="MobiDB-lite"/>
    </source>
</evidence>
<evidence type="ECO:0000313" key="3">
    <source>
        <dbReference type="Proteomes" id="UP000003344"/>
    </source>
</evidence>
<accession>D3A0D9</accession>
<protein>
    <submittedName>
        <fullName evidence="2">Uncharacterized protein</fullName>
    </submittedName>
</protein>
<dbReference type="Proteomes" id="UP000003344">
    <property type="component" value="Unassembled WGS sequence"/>
</dbReference>
<evidence type="ECO:0000313" key="2">
    <source>
        <dbReference type="EMBL" id="EFC87220.1"/>
    </source>
</evidence>
<sequence>MCVLVLRFAVRGNRLCFQTTCLDLGSSENDGANDRGDIVPSCRA</sequence>
<dbReference type="EMBL" id="ACDX02000026">
    <property type="protein sequence ID" value="EFC87220.1"/>
    <property type="molecule type" value="Genomic_DNA"/>
</dbReference>
<name>D3A0D9_NEIM2</name>
<gene>
    <name evidence="2" type="ORF">NEIMUCOT_06374</name>
</gene>
<comment type="caution">
    <text evidence="2">The sequence shown here is derived from an EMBL/GenBank/DDBJ whole genome shotgun (WGS) entry which is preliminary data.</text>
</comment>